<evidence type="ECO:0000256" key="7">
    <source>
        <dbReference type="ARBA" id="ARBA00023136"/>
    </source>
</evidence>
<dbReference type="EC" id="3.4.23.-" evidence="8"/>
<gene>
    <name evidence="10" type="ORF">P5673_008118</name>
</gene>
<feature type="compositionally biased region" description="Basic and acidic residues" evidence="9">
    <location>
        <begin position="61"/>
        <end position="85"/>
    </location>
</feature>
<dbReference type="GO" id="GO:0042500">
    <property type="term" value="F:aspartic endopeptidase activity, intramembrane cleaving"/>
    <property type="evidence" value="ECO:0007669"/>
    <property type="project" value="InterPro"/>
</dbReference>
<feature type="compositionally biased region" description="Acidic residues" evidence="9">
    <location>
        <begin position="51"/>
        <end position="60"/>
    </location>
</feature>
<reference evidence="10" key="2">
    <citation type="journal article" date="2023" name="Science">
        <title>Genomic signatures of disease resistance in endangered staghorn corals.</title>
        <authorList>
            <person name="Vollmer S.V."/>
            <person name="Selwyn J.D."/>
            <person name="Despard B.A."/>
            <person name="Roesel C.L."/>
        </authorList>
    </citation>
    <scope>NUCLEOTIDE SEQUENCE</scope>
    <source>
        <strain evidence="10">K2</strain>
    </source>
</reference>
<keyword evidence="2 8" id="KW-0812">Transmembrane</keyword>
<dbReference type="Pfam" id="PF01080">
    <property type="entry name" value="Presenilin"/>
    <property type="match status" value="1"/>
</dbReference>
<comment type="function">
    <text evidence="8">Probable subunit of the gamma-secretase complex, an endoprotease complex that catalyzes the intramembrane cleavage of integral membrane proteins such as Notch receptors.</text>
</comment>
<dbReference type="GO" id="GO:0016485">
    <property type="term" value="P:protein processing"/>
    <property type="evidence" value="ECO:0007669"/>
    <property type="project" value="InterPro"/>
</dbReference>
<comment type="subcellular location">
    <subcellularLocation>
        <location evidence="8">Endoplasmic reticulum membrane</location>
        <topology evidence="8">Multi-pass membrane protein</topology>
    </subcellularLocation>
    <subcellularLocation>
        <location evidence="8">Golgi apparatus membrane</location>
        <topology evidence="8">Multi-pass membrane protein</topology>
    </subcellularLocation>
</comment>
<evidence type="ECO:0000256" key="1">
    <source>
        <dbReference type="ARBA" id="ARBA00008604"/>
    </source>
</evidence>
<feature type="transmembrane region" description="Helical" evidence="8">
    <location>
        <begin position="100"/>
        <end position="124"/>
    </location>
</feature>
<organism evidence="10 11">
    <name type="scientific">Acropora cervicornis</name>
    <name type="common">Staghorn coral</name>
    <dbReference type="NCBI Taxonomy" id="6130"/>
    <lineage>
        <taxon>Eukaryota</taxon>
        <taxon>Metazoa</taxon>
        <taxon>Cnidaria</taxon>
        <taxon>Anthozoa</taxon>
        <taxon>Hexacorallia</taxon>
        <taxon>Scleractinia</taxon>
        <taxon>Astrocoeniina</taxon>
        <taxon>Acroporidae</taxon>
        <taxon>Acropora</taxon>
    </lineage>
</organism>
<dbReference type="GO" id="GO:0070765">
    <property type="term" value="C:gamma-secretase complex"/>
    <property type="evidence" value="ECO:0007669"/>
    <property type="project" value="TreeGrafter"/>
</dbReference>
<dbReference type="GO" id="GO:0006509">
    <property type="term" value="P:membrane protein ectodomain proteolysis"/>
    <property type="evidence" value="ECO:0007669"/>
    <property type="project" value="TreeGrafter"/>
</dbReference>
<evidence type="ECO:0000256" key="4">
    <source>
        <dbReference type="ARBA" id="ARBA00022976"/>
    </source>
</evidence>
<evidence type="ECO:0000256" key="6">
    <source>
        <dbReference type="ARBA" id="ARBA00023034"/>
    </source>
</evidence>
<keyword evidence="8" id="KW-0378">Hydrolase</keyword>
<dbReference type="GO" id="GO:0034205">
    <property type="term" value="P:amyloid-beta formation"/>
    <property type="evidence" value="ECO:0007669"/>
    <property type="project" value="TreeGrafter"/>
</dbReference>
<dbReference type="GO" id="GO:0005789">
    <property type="term" value="C:endoplasmic reticulum membrane"/>
    <property type="evidence" value="ECO:0007669"/>
    <property type="project" value="UniProtKB-SubCell"/>
</dbReference>
<name>A0AAD9QTW3_ACRCE</name>
<feature type="transmembrane region" description="Helical" evidence="8">
    <location>
        <begin position="181"/>
        <end position="202"/>
    </location>
</feature>
<dbReference type="PANTHER" id="PTHR10202">
    <property type="entry name" value="PRESENILIN"/>
    <property type="match status" value="1"/>
</dbReference>
<feature type="transmembrane region" description="Helical" evidence="8">
    <location>
        <begin position="447"/>
        <end position="466"/>
    </location>
</feature>
<evidence type="ECO:0000256" key="9">
    <source>
        <dbReference type="SAM" id="MobiDB-lite"/>
    </source>
</evidence>
<evidence type="ECO:0000256" key="2">
    <source>
        <dbReference type="ARBA" id="ARBA00022692"/>
    </source>
</evidence>
<feature type="compositionally biased region" description="Polar residues" evidence="9">
    <location>
        <begin position="350"/>
        <end position="359"/>
    </location>
</feature>
<dbReference type="GO" id="GO:0000139">
    <property type="term" value="C:Golgi membrane"/>
    <property type="evidence" value="ECO:0007669"/>
    <property type="project" value="UniProtKB-SubCell"/>
</dbReference>
<reference evidence="10" key="1">
    <citation type="journal article" date="2023" name="G3 (Bethesda)">
        <title>Whole genome assembly and annotation of the endangered Caribbean coral Acropora cervicornis.</title>
        <authorList>
            <person name="Selwyn J.D."/>
            <person name="Vollmer S.V."/>
        </authorList>
    </citation>
    <scope>NUCLEOTIDE SEQUENCE</scope>
    <source>
        <strain evidence="10">K2</strain>
    </source>
</reference>
<keyword evidence="7 8" id="KW-0472">Membrane</keyword>
<feature type="region of interest" description="Disordered" evidence="9">
    <location>
        <begin position="322"/>
        <end position="390"/>
    </location>
</feature>
<dbReference type="InterPro" id="IPR042524">
    <property type="entry name" value="Presenilin_C"/>
</dbReference>
<dbReference type="AlphaFoldDB" id="A0AAD9QTW3"/>
<dbReference type="PRINTS" id="PR01072">
    <property type="entry name" value="PRESENILIN"/>
</dbReference>
<accession>A0AAD9QTW3</accession>
<dbReference type="Proteomes" id="UP001249851">
    <property type="component" value="Unassembled WGS sequence"/>
</dbReference>
<feature type="transmembrane region" description="Helical" evidence="8">
    <location>
        <begin position="214"/>
        <end position="233"/>
    </location>
</feature>
<dbReference type="GO" id="GO:0055074">
    <property type="term" value="P:calcium ion homeostasis"/>
    <property type="evidence" value="ECO:0007669"/>
    <property type="project" value="TreeGrafter"/>
</dbReference>
<evidence type="ECO:0000313" key="11">
    <source>
        <dbReference type="Proteomes" id="UP001249851"/>
    </source>
</evidence>
<dbReference type="InterPro" id="IPR006639">
    <property type="entry name" value="Preselin/SPP"/>
</dbReference>
<keyword evidence="6 8" id="KW-0333">Golgi apparatus</keyword>
<evidence type="ECO:0000256" key="5">
    <source>
        <dbReference type="ARBA" id="ARBA00022989"/>
    </source>
</evidence>
<sequence>MSDEDADETTRLMSVESATQVNSSQVRDEGRSSRGRRSRRSQNEQNVYTDDREEEFDADEDTRTNQELGRDRRQLRVRDVSPRDSEMDEEEMLKYGAKSVMMLIVPVSTCMLVVVATIASVTYYTRSDGTYLVYTPFHEEGDITKAQKAGEAIANAFIVIGVVLVLTIILVLLYKFRCYCVISGWLVLSSLMLLFFFGYIYFQEVLKVYNVPMDYFTLSLIIWNFGVVGMICIHWKGPLRLQQAYLILVSALMALVFIKFLPDWTTWAILAAISLYDLCAVLCPKGPLKILVQTAQERDEPLFPSLIYSSTMMWTIGMADRDNSQDSKEAGVSKSQTNSQTDDVEEVRNATESVESTGENAEHAVRALGNHGEEEEPESGNDPQQVAEEEEKGVKLGLGDFIFYSVLVGKASSYKDWNTTIACFVAILIGLCLTLLLLAIYKKALPALPISITFGLIFNFATAELVKPFMDSLSSQQAFI</sequence>
<dbReference type="SMART" id="SM00730">
    <property type="entry name" value="PSN"/>
    <property type="match status" value="1"/>
</dbReference>
<dbReference type="InterPro" id="IPR001108">
    <property type="entry name" value="Peptidase_A22A"/>
</dbReference>
<keyword evidence="3 8" id="KW-0256">Endoplasmic reticulum</keyword>
<feature type="transmembrane region" description="Helical" evidence="8">
    <location>
        <begin position="245"/>
        <end position="261"/>
    </location>
</feature>
<feature type="compositionally biased region" description="Polar residues" evidence="9">
    <location>
        <begin position="16"/>
        <end position="25"/>
    </location>
</feature>
<evidence type="ECO:0000313" key="10">
    <source>
        <dbReference type="EMBL" id="KAK2567324.1"/>
    </source>
</evidence>
<feature type="region of interest" description="Disordered" evidence="9">
    <location>
        <begin position="1"/>
        <end position="88"/>
    </location>
</feature>
<keyword evidence="4 8" id="KW-0914">Notch signaling pathway</keyword>
<evidence type="ECO:0000256" key="3">
    <source>
        <dbReference type="ARBA" id="ARBA00022824"/>
    </source>
</evidence>
<comment type="subunit">
    <text evidence="8">Homodimer.</text>
</comment>
<feature type="transmembrane region" description="Helical" evidence="8">
    <location>
        <begin position="420"/>
        <end position="441"/>
    </location>
</feature>
<protein>
    <recommendedName>
        <fullName evidence="8">Presenilin</fullName>
        <ecNumber evidence="8">3.4.23.-</ecNumber>
    </recommendedName>
</protein>
<comment type="domain">
    <text evidence="8">The PAL motif is required for normal active site conformation.</text>
</comment>
<keyword evidence="5 8" id="KW-1133">Transmembrane helix</keyword>
<proteinExistence type="inferred from homology"/>
<keyword evidence="8" id="KW-0645">Protease</keyword>
<dbReference type="FunFam" id="1.10.472.100:FF:000001">
    <property type="entry name" value="Presenilin"/>
    <property type="match status" value="1"/>
</dbReference>
<feature type="transmembrane region" description="Helical" evidence="8">
    <location>
        <begin position="152"/>
        <end position="174"/>
    </location>
</feature>
<evidence type="ECO:0000256" key="8">
    <source>
        <dbReference type="RuleBase" id="RU361148"/>
    </source>
</evidence>
<comment type="similarity">
    <text evidence="1 8">Belongs to the peptidase A22A family.</text>
</comment>
<dbReference type="Gene3D" id="1.10.472.100">
    <property type="entry name" value="Presenilin"/>
    <property type="match status" value="1"/>
</dbReference>
<comment type="caution">
    <text evidence="10">The sequence shown here is derived from an EMBL/GenBank/DDBJ whole genome shotgun (WGS) entry which is preliminary data.</text>
</comment>
<dbReference type="GO" id="GO:0007219">
    <property type="term" value="P:Notch signaling pathway"/>
    <property type="evidence" value="ECO:0007669"/>
    <property type="project" value="UniProtKB-KW"/>
</dbReference>
<keyword evidence="11" id="KW-1185">Reference proteome</keyword>
<dbReference type="PANTHER" id="PTHR10202:SF13">
    <property type="entry name" value="PRESENILIN HOMOLOG"/>
    <property type="match status" value="1"/>
</dbReference>
<feature type="compositionally biased region" description="Basic and acidic residues" evidence="9">
    <location>
        <begin position="322"/>
        <end position="331"/>
    </location>
</feature>
<dbReference type="EMBL" id="JARQWQ010000014">
    <property type="protein sequence ID" value="KAK2567324.1"/>
    <property type="molecule type" value="Genomic_DNA"/>
</dbReference>